<feature type="transmembrane region" description="Helical" evidence="2">
    <location>
        <begin position="190"/>
        <end position="214"/>
    </location>
</feature>
<keyword evidence="2" id="KW-0472">Membrane</keyword>
<keyword evidence="2" id="KW-0812">Transmembrane</keyword>
<keyword evidence="2" id="KW-1133">Transmembrane helix</keyword>
<protein>
    <submittedName>
        <fullName evidence="3">PepSY domain-containing protein</fullName>
    </submittedName>
</protein>
<evidence type="ECO:0000256" key="2">
    <source>
        <dbReference type="SAM" id="Phobius"/>
    </source>
</evidence>
<dbReference type="InterPro" id="IPR005625">
    <property type="entry name" value="PepSY-ass_TM"/>
</dbReference>
<dbReference type="RefSeq" id="WP_122237966.1">
    <property type="nucleotide sequence ID" value="NZ_RDQM01000005.1"/>
</dbReference>
<dbReference type="Proteomes" id="UP000267521">
    <property type="component" value="Unassembled WGS sequence"/>
</dbReference>
<feature type="region of interest" description="Disordered" evidence="1">
    <location>
        <begin position="317"/>
        <end position="338"/>
    </location>
</feature>
<evidence type="ECO:0000313" key="3">
    <source>
        <dbReference type="EMBL" id="RMW99189.1"/>
    </source>
</evidence>
<evidence type="ECO:0000313" key="4">
    <source>
        <dbReference type="Proteomes" id="UP000267521"/>
    </source>
</evidence>
<feature type="transmembrane region" description="Helical" evidence="2">
    <location>
        <begin position="427"/>
        <end position="448"/>
    </location>
</feature>
<dbReference type="Pfam" id="PF03929">
    <property type="entry name" value="PepSY_TM"/>
    <property type="match status" value="1"/>
</dbReference>
<evidence type="ECO:0000256" key="1">
    <source>
        <dbReference type="SAM" id="MobiDB-lite"/>
    </source>
</evidence>
<dbReference type="EMBL" id="RDQM01000005">
    <property type="protein sequence ID" value="RMW99189.1"/>
    <property type="molecule type" value="Genomic_DNA"/>
</dbReference>
<organism evidence="3 4">
    <name type="scientific">Allofranklinella schreckenbergeri</name>
    <dbReference type="NCBI Taxonomy" id="1076744"/>
    <lineage>
        <taxon>Bacteria</taxon>
        <taxon>Pseudomonadati</taxon>
        <taxon>Pseudomonadota</taxon>
        <taxon>Betaproteobacteria</taxon>
        <taxon>Burkholderiales</taxon>
        <taxon>Comamonadaceae</taxon>
        <taxon>Allofranklinella</taxon>
    </lineage>
</organism>
<name>A0A3M6Q7V7_9BURK</name>
<proteinExistence type="predicted"/>
<accession>A0A3M6Q7V7</accession>
<feature type="compositionally biased region" description="Low complexity" evidence="1">
    <location>
        <begin position="318"/>
        <end position="338"/>
    </location>
</feature>
<reference evidence="3 4" key="1">
    <citation type="submission" date="2018-10" db="EMBL/GenBank/DDBJ databases">
        <title>Comamonadaceae CDC group NO-1 genome sequencing and assembly.</title>
        <authorList>
            <person name="Bernier A.-M."/>
            <person name="Bernard K."/>
        </authorList>
    </citation>
    <scope>NUCLEOTIDE SEQUENCE [LARGE SCALE GENOMIC DNA]</scope>
    <source>
        <strain evidence="3 4">NML970147</strain>
    </source>
</reference>
<sequence length="463" mass="48847">MPPPPTQARPKPSRLLRPALLKLHRWAGLALAAFLVLTGLTGAVMAWTDELDALLNPHMLRTPGTPALDAAQLLALAAQVEAAQPSLRVTSLPLALEPGQAAMLRVAAKPNADASTGTDAGTDAGADAGTGAGKNAPLGFDQLFVHPASGQILGQRQWGQWRGGSLAQARQDLLPFIYRLHYSLHLPGEWGVWLMGGVALLWALDCLWALALAFPSRKAWRKSFAFRWGAGGHKLTFDLHRSGSVWLWPLLLVLAITGVGLNLRTEVMQPLVAWFSPVPPEPWAGRQPLPPGQAAIGRERALQLALEQARQRGWLSDAPSAAASSPAAPASPATSATPAPAAAKALGLQPWRLHDWQDEDGLYAVAFAAPGREPYGPALGPHWVYLDAASGTVAGVRTGLGGSAGEVFMAAQYPLHSGRILGVAGRALVSLLGLAVAVISVTGVMIWLRKRRAGLPQRTAPKG</sequence>
<dbReference type="PANTHER" id="PTHR34219:SF5">
    <property type="entry name" value="BLR4505 PROTEIN"/>
    <property type="match status" value="1"/>
</dbReference>
<dbReference type="PANTHER" id="PTHR34219">
    <property type="entry name" value="IRON-REGULATED INNER MEMBRANE PROTEIN-RELATED"/>
    <property type="match status" value="1"/>
</dbReference>
<comment type="caution">
    <text evidence="3">The sequence shown here is derived from an EMBL/GenBank/DDBJ whole genome shotgun (WGS) entry which is preliminary data.</text>
</comment>
<gene>
    <name evidence="3" type="ORF">EBQ26_05225</name>
</gene>
<dbReference type="AlphaFoldDB" id="A0A3M6Q7V7"/>
<feature type="transmembrane region" description="Helical" evidence="2">
    <location>
        <begin position="245"/>
        <end position="263"/>
    </location>
</feature>